<proteinExistence type="predicted"/>
<name>A0ACB7RUC5_HYAAI</name>
<sequence length="103" mass="11473">MAASSQIGQVEAFDETVSDWLSYEERLSSFFAVNKVPEDLKVHALLSIIGPKSYSLLKSLTAPDKPSEKTFEQLTELLRNHITPRVSCDRRASKISQEMSAAT</sequence>
<comment type="caution">
    <text evidence="1">The sequence shown here is derived from an EMBL/GenBank/DDBJ whole genome shotgun (WGS) entry which is preliminary data.</text>
</comment>
<protein>
    <submittedName>
        <fullName evidence="1">Uncharacterized protein</fullName>
    </submittedName>
</protein>
<dbReference type="Proteomes" id="UP000821845">
    <property type="component" value="Chromosome 8"/>
</dbReference>
<evidence type="ECO:0000313" key="2">
    <source>
        <dbReference type="Proteomes" id="UP000821845"/>
    </source>
</evidence>
<organism evidence="1 2">
    <name type="scientific">Hyalomma asiaticum</name>
    <name type="common">Tick</name>
    <dbReference type="NCBI Taxonomy" id="266040"/>
    <lineage>
        <taxon>Eukaryota</taxon>
        <taxon>Metazoa</taxon>
        <taxon>Ecdysozoa</taxon>
        <taxon>Arthropoda</taxon>
        <taxon>Chelicerata</taxon>
        <taxon>Arachnida</taxon>
        <taxon>Acari</taxon>
        <taxon>Parasitiformes</taxon>
        <taxon>Ixodida</taxon>
        <taxon>Ixodoidea</taxon>
        <taxon>Ixodidae</taxon>
        <taxon>Hyalomminae</taxon>
        <taxon>Hyalomma</taxon>
    </lineage>
</organism>
<gene>
    <name evidence="1" type="ORF">HPB50_012050</name>
</gene>
<accession>A0ACB7RUC5</accession>
<reference evidence="1" key="1">
    <citation type="submission" date="2020-05" db="EMBL/GenBank/DDBJ databases">
        <title>Large-scale comparative analyses of tick genomes elucidate their genetic diversity and vector capacities.</title>
        <authorList>
            <person name="Jia N."/>
            <person name="Wang J."/>
            <person name="Shi W."/>
            <person name="Du L."/>
            <person name="Sun Y."/>
            <person name="Zhan W."/>
            <person name="Jiang J."/>
            <person name="Wang Q."/>
            <person name="Zhang B."/>
            <person name="Ji P."/>
            <person name="Sakyi L.B."/>
            <person name="Cui X."/>
            <person name="Yuan T."/>
            <person name="Jiang B."/>
            <person name="Yang W."/>
            <person name="Lam T.T.-Y."/>
            <person name="Chang Q."/>
            <person name="Ding S."/>
            <person name="Wang X."/>
            <person name="Zhu J."/>
            <person name="Ruan X."/>
            <person name="Zhao L."/>
            <person name="Wei J."/>
            <person name="Que T."/>
            <person name="Du C."/>
            <person name="Cheng J."/>
            <person name="Dai P."/>
            <person name="Han X."/>
            <person name="Huang E."/>
            <person name="Gao Y."/>
            <person name="Liu J."/>
            <person name="Shao H."/>
            <person name="Ye R."/>
            <person name="Li L."/>
            <person name="Wei W."/>
            <person name="Wang X."/>
            <person name="Wang C."/>
            <person name="Yang T."/>
            <person name="Huo Q."/>
            <person name="Li W."/>
            <person name="Guo W."/>
            <person name="Chen H."/>
            <person name="Zhou L."/>
            <person name="Ni X."/>
            <person name="Tian J."/>
            <person name="Zhou Y."/>
            <person name="Sheng Y."/>
            <person name="Liu T."/>
            <person name="Pan Y."/>
            <person name="Xia L."/>
            <person name="Li J."/>
            <person name="Zhao F."/>
            <person name="Cao W."/>
        </authorList>
    </citation>
    <scope>NUCLEOTIDE SEQUENCE</scope>
    <source>
        <strain evidence="1">Hyas-2018</strain>
    </source>
</reference>
<dbReference type="EMBL" id="CM023488">
    <property type="protein sequence ID" value="KAH6924114.1"/>
    <property type="molecule type" value="Genomic_DNA"/>
</dbReference>
<keyword evidence="2" id="KW-1185">Reference proteome</keyword>
<evidence type="ECO:0000313" key="1">
    <source>
        <dbReference type="EMBL" id="KAH6924114.1"/>
    </source>
</evidence>